<evidence type="ECO:0000256" key="17">
    <source>
        <dbReference type="ARBA" id="ARBA00025148"/>
    </source>
</evidence>
<evidence type="ECO:0000313" key="18">
    <source>
        <dbReference type="EMBL" id="CAJ1956195.1"/>
    </source>
</evidence>
<keyword evidence="15" id="KW-0804">Transcription</keyword>
<evidence type="ECO:0000256" key="2">
    <source>
        <dbReference type="ARBA" id="ARBA00001968"/>
    </source>
</evidence>
<comment type="similarity">
    <text evidence="5">Belongs to the CAF1 family.</text>
</comment>
<keyword evidence="14" id="KW-0805">Transcription regulation</keyword>
<keyword evidence="16" id="KW-0539">Nucleus</keyword>
<evidence type="ECO:0000313" key="19">
    <source>
        <dbReference type="Proteomes" id="UP001189624"/>
    </source>
</evidence>
<dbReference type="EC" id="3.1.13.4" evidence="7"/>
<evidence type="ECO:0000256" key="1">
    <source>
        <dbReference type="ARBA" id="ARBA00001663"/>
    </source>
</evidence>
<keyword evidence="12" id="KW-0269">Exonuclease</keyword>
<comment type="subcellular location">
    <subcellularLocation>
        <location evidence="4">Cytoplasm</location>
    </subcellularLocation>
    <subcellularLocation>
        <location evidence="3">Nucleus</location>
    </subcellularLocation>
</comment>
<gene>
    <name evidence="18" type="ORF">AYBTSS11_LOCUS16528</name>
</gene>
<evidence type="ECO:0000256" key="16">
    <source>
        <dbReference type="ARBA" id="ARBA00023242"/>
    </source>
</evidence>
<evidence type="ECO:0000256" key="7">
    <source>
        <dbReference type="ARBA" id="ARBA00012161"/>
    </source>
</evidence>
<evidence type="ECO:0000256" key="9">
    <source>
        <dbReference type="ARBA" id="ARBA00022722"/>
    </source>
</evidence>
<name>A0AA86VYS6_9FABA</name>
<keyword evidence="11" id="KW-0378">Hydrolase</keyword>
<evidence type="ECO:0000256" key="13">
    <source>
        <dbReference type="ARBA" id="ARBA00022884"/>
    </source>
</evidence>
<keyword evidence="9" id="KW-0540">Nuclease</keyword>
<evidence type="ECO:0000256" key="15">
    <source>
        <dbReference type="ARBA" id="ARBA00023163"/>
    </source>
</evidence>
<keyword evidence="8" id="KW-0963">Cytoplasm</keyword>
<accession>A0AA86VYS6</accession>
<dbReference type="SUPFAM" id="SSF53098">
    <property type="entry name" value="Ribonuclease H-like"/>
    <property type="match status" value="1"/>
</dbReference>
<dbReference type="GO" id="GO:0004535">
    <property type="term" value="F:poly(A)-specific ribonuclease activity"/>
    <property type="evidence" value="ECO:0007669"/>
    <property type="project" value="UniProtKB-EC"/>
</dbReference>
<dbReference type="Pfam" id="PF04857">
    <property type="entry name" value="CAF1"/>
    <property type="match status" value="1"/>
</dbReference>
<evidence type="ECO:0000256" key="14">
    <source>
        <dbReference type="ARBA" id="ARBA00023015"/>
    </source>
</evidence>
<evidence type="ECO:0000256" key="4">
    <source>
        <dbReference type="ARBA" id="ARBA00004496"/>
    </source>
</evidence>
<dbReference type="GO" id="GO:0005634">
    <property type="term" value="C:nucleus"/>
    <property type="evidence" value="ECO:0007669"/>
    <property type="project" value="UniProtKB-SubCell"/>
</dbReference>
<comment type="catalytic activity">
    <reaction evidence="1">
        <text>Exonucleolytic cleavage of poly(A) to 5'-AMP.</text>
        <dbReference type="EC" id="3.1.13.4"/>
    </reaction>
</comment>
<keyword evidence="19" id="KW-1185">Reference proteome</keyword>
<keyword evidence="13" id="KW-0694">RNA-binding</keyword>
<dbReference type="Proteomes" id="UP001189624">
    <property type="component" value="Chromosome 5"/>
</dbReference>
<comment type="cofactor">
    <cofactor evidence="2">
        <name>a divalent metal cation</name>
        <dbReference type="ChEBI" id="CHEBI:60240"/>
    </cofactor>
</comment>
<evidence type="ECO:0000256" key="11">
    <source>
        <dbReference type="ARBA" id="ARBA00022801"/>
    </source>
</evidence>
<protein>
    <recommendedName>
        <fullName evidence="7">poly(A)-specific ribonuclease</fullName>
        <ecNumber evidence="7">3.1.13.4</ecNumber>
    </recommendedName>
</protein>
<dbReference type="InterPro" id="IPR036397">
    <property type="entry name" value="RNaseH_sf"/>
</dbReference>
<comment type="subunit">
    <text evidence="6">Component of the CCR4-NOT complex, at least composed of CRR4 and CAF1 proteins.</text>
</comment>
<comment type="function">
    <text evidence="17">Ubiquitous transcription factor required for a diverse set of processes. It is a component of the CCR4 complex involved in the control of gene expression.</text>
</comment>
<dbReference type="InterPro" id="IPR012337">
    <property type="entry name" value="RNaseH-like_sf"/>
</dbReference>
<dbReference type="InterPro" id="IPR039637">
    <property type="entry name" value="CNOT7/CNOT8/Pop2"/>
</dbReference>
<dbReference type="Gene3D" id="3.30.420.10">
    <property type="entry name" value="Ribonuclease H-like superfamily/Ribonuclease H"/>
    <property type="match status" value="1"/>
</dbReference>
<dbReference type="GO" id="GO:0005737">
    <property type="term" value="C:cytoplasm"/>
    <property type="evidence" value="ECO:0007669"/>
    <property type="project" value="UniProtKB-SubCell"/>
</dbReference>
<evidence type="ECO:0000256" key="10">
    <source>
        <dbReference type="ARBA" id="ARBA00022723"/>
    </source>
</evidence>
<dbReference type="EMBL" id="OY731402">
    <property type="protein sequence ID" value="CAJ1956195.1"/>
    <property type="molecule type" value="Genomic_DNA"/>
</dbReference>
<dbReference type="GO" id="GO:0030014">
    <property type="term" value="C:CCR4-NOT complex"/>
    <property type="evidence" value="ECO:0007669"/>
    <property type="project" value="InterPro"/>
</dbReference>
<dbReference type="GO" id="GO:0003723">
    <property type="term" value="F:RNA binding"/>
    <property type="evidence" value="ECO:0007669"/>
    <property type="project" value="UniProtKB-KW"/>
</dbReference>
<organism evidence="18 19">
    <name type="scientific">Sphenostylis stenocarpa</name>
    <dbReference type="NCBI Taxonomy" id="92480"/>
    <lineage>
        <taxon>Eukaryota</taxon>
        <taxon>Viridiplantae</taxon>
        <taxon>Streptophyta</taxon>
        <taxon>Embryophyta</taxon>
        <taxon>Tracheophyta</taxon>
        <taxon>Spermatophyta</taxon>
        <taxon>Magnoliopsida</taxon>
        <taxon>eudicotyledons</taxon>
        <taxon>Gunneridae</taxon>
        <taxon>Pentapetalae</taxon>
        <taxon>rosids</taxon>
        <taxon>fabids</taxon>
        <taxon>Fabales</taxon>
        <taxon>Fabaceae</taxon>
        <taxon>Papilionoideae</taxon>
        <taxon>50 kb inversion clade</taxon>
        <taxon>NPAAA clade</taxon>
        <taxon>indigoferoid/millettioid clade</taxon>
        <taxon>Phaseoleae</taxon>
        <taxon>Sphenostylis</taxon>
    </lineage>
</organism>
<dbReference type="PANTHER" id="PTHR10797">
    <property type="entry name" value="CCR4-NOT TRANSCRIPTION COMPLEX SUBUNIT"/>
    <property type="match status" value="1"/>
</dbReference>
<evidence type="ECO:0000256" key="12">
    <source>
        <dbReference type="ARBA" id="ARBA00022839"/>
    </source>
</evidence>
<evidence type="ECO:0000256" key="3">
    <source>
        <dbReference type="ARBA" id="ARBA00004123"/>
    </source>
</evidence>
<dbReference type="Gramene" id="rna-AYBTSS11_LOCUS16528">
    <property type="protein sequence ID" value="CAJ1956195.1"/>
    <property type="gene ID" value="gene-AYBTSS11_LOCUS16528"/>
</dbReference>
<proteinExistence type="inferred from homology"/>
<reference evidence="18" key="1">
    <citation type="submission" date="2023-10" db="EMBL/GenBank/DDBJ databases">
        <authorList>
            <person name="Domelevo Entfellner J.-B."/>
        </authorList>
    </citation>
    <scope>NUCLEOTIDE SEQUENCE</scope>
</reference>
<evidence type="ECO:0000256" key="6">
    <source>
        <dbReference type="ARBA" id="ARBA00011757"/>
    </source>
</evidence>
<dbReference type="GO" id="GO:0046872">
    <property type="term" value="F:metal ion binding"/>
    <property type="evidence" value="ECO:0007669"/>
    <property type="project" value="UniProtKB-KW"/>
</dbReference>
<evidence type="ECO:0000256" key="8">
    <source>
        <dbReference type="ARBA" id="ARBA00022490"/>
    </source>
</evidence>
<sequence length="284" mass="32364">MNVVDQYFYDPNPILIREVWAYNLEYEFHILRHIIDDYPFISMDTEFPGFLYSTNSKASSNTTNGKVEPSQNYGCLKSNVDVLDIIQVGLTLSDANGNLPHLGTSKKFIWEFNFRDFDVEKDPHSPSSIALLRRQGIDFSRNAAEGIDSLLFAELMMSSGLVCNEEVSWVTFHGSYDFGYLVKILTRQSLPHGVKDFLETLKAFFGDNIYDLKHMIRFFDGLYGGLDRLAETLKLNRVVGRCHQAGSDSLLTWHIFEKATNIYCRNEGPKKYAGVLYGLELSCS</sequence>
<dbReference type="AlphaFoldDB" id="A0AA86VYS6"/>
<keyword evidence="10" id="KW-0479">Metal-binding</keyword>
<evidence type="ECO:0000256" key="5">
    <source>
        <dbReference type="ARBA" id="ARBA00008372"/>
    </source>
</evidence>
<dbReference type="InterPro" id="IPR006941">
    <property type="entry name" value="RNase_CAF1"/>
</dbReference>